<evidence type="ECO:0000256" key="4">
    <source>
        <dbReference type="PROSITE-ProRule" id="PRU00335"/>
    </source>
</evidence>
<name>A0A917M1T8_9MICC</name>
<keyword evidence="3" id="KW-0804">Transcription</keyword>
<dbReference type="PANTHER" id="PTHR47506:SF1">
    <property type="entry name" value="HTH-TYPE TRANSCRIPTIONAL REGULATOR YJDC"/>
    <property type="match status" value="1"/>
</dbReference>
<dbReference type="RefSeq" id="WP_188540533.1">
    <property type="nucleotide sequence ID" value="NZ_BMEQ01000051.1"/>
</dbReference>
<dbReference type="PANTHER" id="PTHR47506">
    <property type="entry name" value="TRANSCRIPTIONAL REGULATORY PROTEIN"/>
    <property type="match status" value="1"/>
</dbReference>
<feature type="domain" description="HTH tetR-type" evidence="5">
    <location>
        <begin position="13"/>
        <end position="73"/>
    </location>
</feature>
<comment type="caution">
    <text evidence="6">The sequence shown here is derived from an EMBL/GenBank/DDBJ whole genome shotgun (WGS) entry which is preliminary data.</text>
</comment>
<reference evidence="6" key="1">
    <citation type="journal article" date="2014" name="Int. J. Syst. Evol. Microbiol.">
        <title>Complete genome sequence of Corynebacterium casei LMG S-19264T (=DSM 44701T), isolated from a smear-ripened cheese.</title>
        <authorList>
            <consortium name="US DOE Joint Genome Institute (JGI-PGF)"/>
            <person name="Walter F."/>
            <person name="Albersmeier A."/>
            <person name="Kalinowski J."/>
            <person name="Ruckert C."/>
        </authorList>
    </citation>
    <scope>NUCLEOTIDE SEQUENCE</scope>
    <source>
        <strain evidence="6">CGMCC 1.12187</strain>
    </source>
</reference>
<proteinExistence type="predicted"/>
<dbReference type="PRINTS" id="PR00455">
    <property type="entry name" value="HTHTETR"/>
</dbReference>
<evidence type="ECO:0000259" key="5">
    <source>
        <dbReference type="PROSITE" id="PS50977"/>
    </source>
</evidence>
<dbReference type="InterPro" id="IPR036271">
    <property type="entry name" value="Tet_transcr_reg_TetR-rel_C_sf"/>
</dbReference>
<feature type="DNA-binding region" description="H-T-H motif" evidence="4">
    <location>
        <begin position="36"/>
        <end position="55"/>
    </location>
</feature>
<keyword evidence="2 4" id="KW-0238">DNA-binding</keyword>
<keyword evidence="1" id="KW-0805">Transcription regulation</keyword>
<dbReference type="Proteomes" id="UP000638848">
    <property type="component" value="Unassembled WGS sequence"/>
</dbReference>
<dbReference type="EMBL" id="BMEQ01000051">
    <property type="protein sequence ID" value="GGG71978.1"/>
    <property type="molecule type" value="Genomic_DNA"/>
</dbReference>
<keyword evidence="7" id="KW-1185">Reference proteome</keyword>
<dbReference type="PROSITE" id="PS50977">
    <property type="entry name" value="HTH_TETR_2"/>
    <property type="match status" value="1"/>
</dbReference>
<reference evidence="6" key="2">
    <citation type="submission" date="2020-09" db="EMBL/GenBank/DDBJ databases">
        <authorList>
            <person name="Sun Q."/>
            <person name="Zhou Y."/>
        </authorList>
    </citation>
    <scope>NUCLEOTIDE SEQUENCE</scope>
    <source>
        <strain evidence="6">CGMCC 1.12187</strain>
    </source>
</reference>
<gene>
    <name evidence="6" type="ORF">GCM10011374_40910</name>
</gene>
<dbReference type="SUPFAM" id="SSF46689">
    <property type="entry name" value="Homeodomain-like"/>
    <property type="match status" value="1"/>
</dbReference>
<dbReference type="Pfam" id="PF00440">
    <property type="entry name" value="TetR_N"/>
    <property type="match status" value="1"/>
</dbReference>
<dbReference type="Gene3D" id="1.10.357.10">
    <property type="entry name" value="Tetracycline Repressor, domain 2"/>
    <property type="match status" value="1"/>
</dbReference>
<organism evidence="6 7">
    <name type="scientific">Kocuria dechangensis</name>
    <dbReference type="NCBI Taxonomy" id="1176249"/>
    <lineage>
        <taxon>Bacteria</taxon>
        <taxon>Bacillati</taxon>
        <taxon>Actinomycetota</taxon>
        <taxon>Actinomycetes</taxon>
        <taxon>Micrococcales</taxon>
        <taxon>Micrococcaceae</taxon>
        <taxon>Kocuria</taxon>
    </lineage>
</organism>
<dbReference type="GO" id="GO:0003677">
    <property type="term" value="F:DNA binding"/>
    <property type="evidence" value="ECO:0007669"/>
    <property type="project" value="UniProtKB-UniRule"/>
</dbReference>
<sequence length="201" mass="21682">MTTSQHNAKRRRGSARERLLEAAAGRFYAEGITATGIDAITAEAGVAKMSLYNNFASKAALVEAYLQDRHEEWLNLYRARLAETSTPQERVLAVFDAYLDHAGLAYDHGFRGCGLLNAAAELPAGDPGRAVVRRHKEHVEELLVEHLSALTDPAAARKVAEHFSFLLEGAMARAGLEGDPARLVHARGIAADLLTGLGAAR</sequence>
<accession>A0A917M1T8</accession>
<dbReference type="InterPro" id="IPR001647">
    <property type="entry name" value="HTH_TetR"/>
</dbReference>
<evidence type="ECO:0000313" key="6">
    <source>
        <dbReference type="EMBL" id="GGG71978.1"/>
    </source>
</evidence>
<dbReference type="SUPFAM" id="SSF48498">
    <property type="entry name" value="Tetracyclin repressor-like, C-terminal domain"/>
    <property type="match status" value="1"/>
</dbReference>
<protein>
    <submittedName>
        <fullName evidence="6">TetR family transcriptional regulator</fullName>
    </submittedName>
</protein>
<evidence type="ECO:0000256" key="2">
    <source>
        <dbReference type="ARBA" id="ARBA00023125"/>
    </source>
</evidence>
<dbReference type="AlphaFoldDB" id="A0A917M1T8"/>
<dbReference type="InterPro" id="IPR009057">
    <property type="entry name" value="Homeodomain-like_sf"/>
</dbReference>
<evidence type="ECO:0000256" key="1">
    <source>
        <dbReference type="ARBA" id="ARBA00023015"/>
    </source>
</evidence>
<evidence type="ECO:0000256" key="3">
    <source>
        <dbReference type="ARBA" id="ARBA00023163"/>
    </source>
</evidence>
<evidence type="ECO:0000313" key="7">
    <source>
        <dbReference type="Proteomes" id="UP000638848"/>
    </source>
</evidence>